<dbReference type="NCBIfam" id="TIGR02684">
    <property type="entry name" value="dnstrm_HI1420"/>
    <property type="match status" value="1"/>
</dbReference>
<dbReference type="RefSeq" id="WP_160787211.1">
    <property type="nucleotide sequence ID" value="NZ_CP086613.1"/>
</dbReference>
<protein>
    <submittedName>
        <fullName evidence="1">Putative addiction module antidote protein</fullName>
    </submittedName>
</protein>
<dbReference type="Pfam" id="PF21716">
    <property type="entry name" value="dnstrm_HI1420"/>
    <property type="match status" value="1"/>
</dbReference>
<sequence>MNEEPTTPASPEGFTSGETTASFLDEAFRTQDVGKITRALGEVVRTKGMSAIAEQTGLTRERLETALSEDGCGDVSFPEVVAIVRALGVRLSFEKLGA</sequence>
<proteinExistence type="predicted"/>
<name>A0A6N8TKW0_SHIZO</name>
<accession>A0A6N8TKW0</accession>
<dbReference type="Proteomes" id="UP000440304">
    <property type="component" value="Unassembled WGS sequence"/>
</dbReference>
<reference evidence="1 2" key="1">
    <citation type="submission" date="2019-12" db="EMBL/GenBank/DDBJ databases">
        <title>Shinella granuli gen. nov., sp. nov., and proposal of the reclassification of Zoogloea ramigera ATCC 19623 as Shinella zoogloeoides sp. nov.</title>
        <authorList>
            <person name="Gao J."/>
        </authorList>
    </citation>
    <scope>NUCLEOTIDE SEQUENCE [LARGE SCALE GENOMIC DNA]</scope>
    <source>
        <strain evidence="1 2">DSM 287</strain>
    </source>
</reference>
<evidence type="ECO:0000313" key="2">
    <source>
        <dbReference type="Proteomes" id="UP000440304"/>
    </source>
</evidence>
<evidence type="ECO:0000313" key="1">
    <source>
        <dbReference type="EMBL" id="MXO01878.1"/>
    </source>
</evidence>
<dbReference type="InterPro" id="IPR014057">
    <property type="entry name" value="HI1420"/>
</dbReference>
<dbReference type="OrthoDB" id="9798416at2"/>
<dbReference type="AlphaFoldDB" id="A0A6N8TKW0"/>
<dbReference type="EMBL" id="WUML01000015">
    <property type="protein sequence ID" value="MXO01878.1"/>
    <property type="molecule type" value="Genomic_DNA"/>
</dbReference>
<gene>
    <name evidence="1" type="ORF">GR156_16275</name>
</gene>
<comment type="caution">
    <text evidence="1">The sequence shown here is derived from an EMBL/GenBank/DDBJ whole genome shotgun (WGS) entry which is preliminary data.</text>
</comment>
<organism evidence="1 2">
    <name type="scientific">Shinella zoogloeoides</name>
    <name type="common">Crabtreella saccharophila</name>
    <dbReference type="NCBI Taxonomy" id="352475"/>
    <lineage>
        <taxon>Bacteria</taxon>
        <taxon>Pseudomonadati</taxon>
        <taxon>Pseudomonadota</taxon>
        <taxon>Alphaproteobacteria</taxon>
        <taxon>Hyphomicrobiales</taxon>
        <taxon>Rhizobiaceae</taxon>
        <taxon>Shinella</taxon>
    </lineage>
</organism>